<gene>
    <name evidence="1" type="ORF">AsGV085</name>
    <name evidence="2" type="ORF">AsGV086</name>
</gene>
<organism evidence="1">
    <name type="scientific">Agrotis segetum granulosis virus</name>
    <name type="common">AsGV</name>
    <name type="synonym">Agrotis segetum granulovirus</name>
    <dbReference type="NCBI Taxonomy" id="10464"/>
    <lineage>
        <taxon>Viruses</taxon>
        <taxon>Viruses incertae sedis</taxon>
        <taxon>Naldaviricetes</taxon>
        <taxon>Lefavirales</taxon>
        <taxon>Baculoviridae</taxon>
        <taxon>Betabaculovirus</taxon>
        <taxon>Betabaculovirus agsegetum</taxon>
    </lineage>
</organism>
<proteinExistence type="predicted"/>
<reference evidence="2 3" key="2">
    <citation type="submission" date="2015-05" db="EMBL/GenBank/DDBJ databases">
        <title>Complete Sequence of an Agrotis segetum granulovirus isolate from Europe.</title>
        <authorList>
            <person name="Gueli Alletti G."/>
            <person name="Wennmann J.T."/>
            <person name="Jehle J.A."/>
        </authorList>
    </citation>
    <scope>NUCLEOTIDE SEQUENCE [LARGE SCALE GENOMIC DNA]</scope>
    <source>
        <strain evidence="2 3">DA</strain>
    </source>
</reference>
<sequence length="394" mass="45878">MAHDIEYTLRFFKVTDAGVQNSLVTFVCSLNVSEIDTVAFLLAEYFDQQHLFSFERLTFFSQYKHVIEVIKKDYEARTDTDEEVKQIFKLFIENDFIGQVPSFQLIMKSIGSYLHKIPNVDVSTIVCDTCPANKLVCLKCKATYASLGLSVMDASLQEGWDVFFRPMLGIPLLFFALFKSDMSGVDKDVFSVDNIITNILLQFFYNLLCDKATPMYWNFKKCNLLIEYTQDYVRGVSNKSLEYMLHNLNSTTYNTKLYNPLKQFMEQHFSTKQIGKLIHKIFIGFFLRVYLEAKRRNIERLNQKRKRKFNEAADGLLVDVYDLETRNICRVLFKDYDDVEFETFIEKLQGIKGELAIEVCQNLVVPKECVLRLFNKYNLKGDVSKLLQKTVSLA</sequence>
<dbReference type="Proteomes" id="UP000232958">
    <property type="component" value="Segment"/>
</dbReference>
<organismHost>
    <name type="scientific">Agrotis segetum</name>
    <name type="common">Turnip moth</name>
    <dbReference type="NCBI Taxonomy" id="47767"/>
</organismHost>
<reference evidence="1" key="1">
    <citation type="journal article" date="2014" name="Arch. Virol.">
        <title>Complete genome sequence of Agrotis segetum granulovirus Shanghai strain.</title>
        <authorList>
            <person name="Zhang X."/>
            <person name="Liang Z."/>
            <person name="Yin X."/>
            <person name="Wang J."/>
            <person name="Shao X."/>
        </authorList>
    </citation>
    <scope>NUCLEOTIDE SEQUENCE</scope>
    <source>
        <strain evidence="1">L1</strain>
    </source>
</reference>
<protein>
    <submittedName>
        <fullName evidence="1">p45</fullName>
    </submittedName>
    <submittedName>
        <fullName evidence="2">p48</fullName>
    </submittedName>
</protein>
<dbReference type="EMBL" id="KR584663">
    <property type="protein sequence ID" value="AKN63359.1"/>
    <property type="molecule type" value="Genomic_DNA"/>
</dbReference>
<dbReference type="Pfam" id="PF04878">
    <property type="entry name" value="Baculo_p48"/>
    <property type="match status" value="1"/>
</dbReference>
<evidence type="ECO:0000313" key="3">
    <source>
        <dbReference type="Proteomes" id="UP000232958"/>
    </source>
</evidence>
<accession>A0A023MIN0</accession>
<name>A0A023MIN0_GVAS</name>
<keyword evidence="3" id="KW-1185">Reference proteome</keyword>
<dbReference type="InterPro" id="IPR006962">
    <property type="entry name" value="P48_Baculovir"/>
</dbReference>
<evidence type="ECO:0000313" key="2">
    <source>
        <dbReference type="EMBL" id="AKN63359.1"/>
    </source>
</evidence>
<dbReference type="EMBL" id="KC994902">
    <property type="protein sequence ID" value="AHN92124.1"/>
    <property type="molecule type" value="Genomic_DNA"/>
</dbReference>
<evidence type="ECO:0000313" key="1">
    <source>
        <dbReference type="EMBL" id="AHN92124.1"/>
    </source>
</evidence>
<dbReference type="OrthoDB" id="4662at10239"/>